<sequence length="218" mass="24511">MHTEQSLNRLPSLSVVHSVFLGPSKALSHTGCSGHFIYASKATLRLVKHITQGQRQALPRTTFCTHSPPAFLGFFWTKYSLLISSTRQLSGAVISNSHHRRSGSIKSSLRMSSPYNSLKGTDHFRVVDVYPGKIGEEIHCTLRTVSPHDKPQYEAVSYTWGNQDHTKKILLNGVAFDVTENCEQFLQYFRYEIEQRPCGLIPSVSARKTCTNRATRCP</sequence>
<dbReference type="OrthoDB" id="3553147at2759"/>
<reference evidence="1" key="1">
    <citation type="journal article" date="2020" name="Stud. Mycol.">
        <title>101 Dothideomycetes genomes: a test case for predicting lifestyles and emergence of pathogens.</title>
        <authorList>
            <person name="Haridas S."/>
            <person name="Albert R."/>
            <person name="Binder M."/>
            <person name="Bloem J."/>
            <person name="Labutti K."/>
            <person name="Salamov A."/>
            <person name="Andreopoulos B."/>
            <person name="Baker S."/>
            <person name="Barry K."/>
            <person name="Bills G."/>
            <person name="Bluhm B."/>
            <person name="Cannon C."/>
            <person name="Castanera R."/>
            <person name="Culley D."/>
            <person name="Daum C."/>
            <person name="Ezra D."/>
            <person name="Gonzalez J."/>
            <person name="Henrissat B."/>
            <person name="Kuo A."/>
            <person name="Liang C."/>
            <person name="Lipzen A."/>
            <person name="Lutzoni F."/>
            <person name="Magnuson J."/>
            <person name="Mondo S."/>
            <person name="Nolan M."/>
            <person name="Ohm R."/>
            <person name="Pangilinan J."/>
            <person name="Park H.-J."/>
            <person name="Ramirez L."/>
            <person name="Alfaro M."/>
            <person name="Sun H."/>
            <person name="Tritt A."/>
            <person name="Yoshinaga Y."/>
            <person name="Zwiers L.-H."/>
            <person name="Turgeon B."/>
            <person name="Goodwin S."/>
            <person name="Spatafora J."/>
            <person name="Crous P."/>
            <person name="Grigoriev I."/>
        </authorList>
    </citation>
    <scope>NUCLEOTIDE SEQUENCE</scope>
    <source>
        <strain evidence="1">CBS 262.69</strain>
    </source>
</reference>
<dbReference type="PANTHER" id="PTHR24148">
    <property type="entry name" value="ANKYRIN REPEAT DOMAIN-CONTAINING PROTEIN 39 HOMOLOG-RELATED"/>
    <property type="match status" value="1"/>
</dbReference>
<dbReference type="Proteomes" id="UP000799640">
    <property type="component" value="Unassembled WGS sequence"/>
</dbReference>
<dbReference type="InterPro" id="IPR052895">
    <property type="entry name" value="HetReg/Transcr_Mod"/>
</dbReference>
<gene>
    <name evidence="1" type="ORF">EJ06DRAFT_304642</name>
</gene>
<protein>
    <submittedName>
        <fullName evidence="1">Uncharacterized protein</fullName>
    </submittedName>
</protein>
<dbReference type="EMBL" id="ML996716">
    <property type="protein sequence ID" value="KAF2395497.1"/>
    <property type="molecule type" value="Genomic_DNA"/>
</dbReference>
<name>A0A6G1HI18_9PEZI</name>
<evidence type="ECO:0000313" key="2">
    <source>
        <dbReference type="Proteomes" id="UP000799640"/>
    </source>
</evidence>
<dbReference type="PANTHER" id="PTHR24148:SF82">
    <property type="entry name" value="HETEROKARYON INCOMPATIBILITY DOMAIN-CONTAINING PROTEIN"/>
    <property type="match status" value="1"/>
</dbReference>
<evidence type="ECO:0000313" key="1">
    <source>
        <dbReference type="EMBL" id="KAF2395497.1"/>
    </source>
</evidence>
<dbReference type="AlphaFoldDB" id="A0A6G1HI18"/>
<proteinExistence type="predicted"/>
<accession>A0A6G1HI18</accession>
<organism evidence="1 2">
    <name type="scientific">Trichodelitschia bisporula</name>
    <dbReference type="NCBI Taxonomy" id="703511"/>
    <lineage>
        <taxon>Eukaryota</taxon>
        <taxon>Fungi</taxon>
        <taxon>Dikarya</taxon>
        <taxon>Ascomycota</taxon>
        <taxon>Pezizomycotina</taxon>
        <taxon>Dothideomycetes</taxon>
        <taxon>Dothideomycetes incertae sedis</taxon>
        <taxon>Phaeotrichales</taxon>
        <taxon>Phaeotrichaceae</taxon>
        <taxon>Trichodelitschia</taxon>
    </lineage>
</organism>
<keyword evidence="2" id="KW-1185">Reference proteome</keyword>